<dbReference type="PROSITE" id="PS01063">
    <property type="entry name" value="SIGMA70_ECF"/>
    <property type="match status" value="1"/>
</dbReference>
<dbReference type="OrthoDB" id="941544at2"/>
<dbReference type="Gene3D" id="1.10.10.10">
    <property type="entry name" value="Winged helix-like DNA-binding domain superfamily/Winged helix DNA-binding domain"/>
    <property type="match status" value="1"/>
</dbReference>
<dbReference type="GO" id="GO:0016987">
    <property type="term" value="F:sigma factor activity"/>
    <property type="evidence" value="ECO:0007669"/>
    <property type="project" value="UniProtKB-KW"/>
</dbReference>
<evidence type="ECO:0000256" key="3">
    <source>
        <dbReference type="ARBA" id="ARBA00023082"/>
    </source>
</evidence>
<dbReference type="Proteomes" id="UP000249873">
    <property type="component" value="Chromosome"/>
</dbReference>
<dbReference type="InterPro" id="IPR000838">
    <property type="entry name" value="RNA_pol_sigma70_ECF_CS"/>
</dbReference>
<dbReference type="NCBIfam" id="TIGR02937">
    <property type="entry name" value="sigma70-ECF"/>
    <property type="match status" value="1"/>
</dbReference>
<dbReference type="InterPro" id="IPR013324">
    <property type="entry name" value="RNA_pol_sigma_r3/r4-like"/>
</dbReference>
<evidence type="ECO:0000256" key="1">
    <source>
        <dbReference type="ARBA" id="ARBA00010641"/>
    </source>
</evidence>
<evidence type="ECO:0000256" key="6">
    <source>
        <dbReference type="RuleBase" id="RU000716"/>
    </source>
</evidence>
<evidence type="ECO:0000313" key="10">
    <source>
        <dbReference type="Proteomes" id="UP000249873"/>
    </source>
</evidence>
<dbReference type="Gene3D" id="1.10.1740.10">
    <property type="match status" value="1"/>
</dbReference>
<dbReference type="InterPro" id="IPR013249">
    <property type="entry name" value="RNA_pol_sigma70_r4_t2"/>
</dbReference>
<dbReference type="PANTHER" id="PTHR43133:SF46">
    <property type="entry name" value="RNA POLYMERASE SIGMA-70 FACTOR ECF SUBFAMILY"/>
    <property type="match status" value="1"/>
</dbReference>
<dbReference type="InterPro" id="IPR007627">
    <property type="entry name" value="RNA_pol_sigma70_r2"/>
</dbReference>
<evidence type="ECO:0000256" key="4">
    <source>
        <dbReference type="ARBA" id="ARBA00023125"/>
    </source>
</evidence>
<dbReference type="Pfam" id="PF04542">
    <property type="entry name" value="Sigma70_r2"/>
    <property type="match status" value="1"/>
</dbReference>
<dbReference type="InterPro" id="IPR036388">
    <property type="entry name" value="WH-like_DNA-bd_sf"/>
</dbReference>
<dbReference type="KEGG" id="als:DJ013_20890"/>
<keyword evidence="4 6" id="KW-0238">DNA-binding</keyword>
<comment type="similarity">
    <text evidence="1 6">Belongs to the sigma-70 factor family. ECF subfamily.</text>
</comment>
<dbReference type="AlphaFoldDB" id="A0A2Z4GGH3"/>
<reference evidence="9 10" key="1">
    <citation type="submission" date="2018-05" db="EMBL/GenBank/DDBJ databases">
        <title>Complete genome sequence of Arcticibacterium luteifluviistationis SM1504T, a cytophagaceae bacterium isolated from Arctic surface seawater.</title>
        <authorList>
            <person name="Li Y."/>
            <person name="Qin Q.-L."/>
        </authorList>
    </citation>
    <scope>NUCLEOTIDE SEQUENCE [LARGE SCALE GENOMIC DNA]</scope>
    <source>
        <strain evidence="9 10">SM1504</strain>
    </source>
</reference>
<protein>
    <recommendedName>
        <fullName evidence="6">RNA polymerase sigma factor</fullName>
    </recommendedName>
</protein>
<keyword evidence="3 6" id="KW-0731">Sigma factor</keyword>
<evidence type="ECO:0000256" key="2">
    <source>
        <dbReference type="ARBA" id="ARBA00023015"/>
    </source>
</evidence>
<keyword evidence="10" id="KW-1185">Reference proteome</keyword>
<dbReference type="GO" id="GO:0006352">
    <property type="term" value="P:DNA-templated transcription initiation"/>
    <property type="evidence" value="ECO:0007669"/>
    <property type="project" value="InterPro"/>
</dbReference>
<dbReference type="InterPro" id="IPR013325">
    <property type="entry name" value="RNA_pol_sigma_r2"/>
</dbReference>
<name>A0A2Z4GGH3_9BACT</name>
<dbReference type="RefSeq" id="WP_111373869.1">
    <property type="nucleotide sequence ID" value="NZ_CP029480.1"/>
</dbReference>
<keyword evidence="2 6" id="KW-0805">Transcription regulation</keyword>
<proteinExistence type="inferred from homology"/>
<evidence type="ECO:0000259" key="7">
    <source>
        <dbReference type="Pfam" id="PF04542"/>
    </source>
</evidence>
<dbReference type="Pfam" id="PF08281">
    <property type="entry name" value="Sigma70_r4_2"/>
    <property type="match status" value="1"/>
</dbReference>
<keyword evidence="5 6" id="KW-0804">Transcription</keyword>
<dbReference type="InterPro" id="IPR014284">
    <property type="entry name" value="RNA_pol_sigma-70_dom"/>
</dbReference>
<sequence length="174" mass="19960">MTEAELVKGCISKNRECQKLLYEKYKTAMFTLAYRLCGDFSEAEDVLQEAFLEVFSGIKNFQMKSTLGAWIKVIVSRKAIGKYRNRVIFDHLDSKAAEREIVWDKQYDGELLQKALLMLPEGFRTVIVLYEIEGYKHHEISEMLGIAVGTSKSQLYHGKKKLKELVLKLDGTQG</sequence>
<organism evidence="9 10">
    <name type="scientific">Arcticibacterium luteifluviistationis</name>
    <dbReference type="NCBI Taxonomy" id="1784714"/>
    <lineage>
        <taxon>Bacteria</taxon>
        <taxon>Pseudomonadati</taxon>
        <taxon>Bacteroidota</taxon>
        <taxon>Cytophagia</taxon>
        <taxon>Cytophagales</taxon>
        <taxon>Leadbetterellaceae</taxon>
        <taxon>Arcticibacterium</taxon>
    </lineage>
</organism>
<evidence type="ECO:0000313" key="9">
    <source>
        <dbReference type="EMBL" id="AWW00503.1"/>
    </source>
</evidence>
<accession>A0A2Z4GGH3</accession>
<feature type="domain" description="RNA polymerase sigma factor 70 region 4 type 2" evidence="8">
    <location>
        <begin position="110"/>
        <end position="162"/>
    </location>
</feature>
<dbReference type="SUPFAM" id="SSF88659">
    <property type="entry name" value="Sigma3 and sigma4 domains of RNA polymerase sigma factors"/>
    <property type="match status" value="1"/>
</dbReference>
<dbReference type="EMBL" id="CP029480">
    <property type="protein sequence ID" value="AWW00503.1"/>
    <property type="molecule type" value="Genomic_DNA"/>
</dbReference>
<evidence type="ECO:0000259" key="8">
    <source>
        <dbReference type="Pfam" id="PF08281"/>
    </source>
</evidence>
<dbReference type="SUPFAM" id="SSF88946">
    <property type="entry name" value="Sigma2 domain of RNA polymerase sigma factors"/>
    <property type="match status" value="1"/>
</dbReference>
<gene>
    <name evidence="9" type="ORF">DJ013_20890</name>
</gene>
<dbReference type="PANTHER" id="PTHR43133">
    <property type="entry name" value="RNA POLYMERASE ECF-TYPE SIGMA FACTO"/>
    <property type="match status" value="1"/>
</dbReference>
<feature type="domain" description="RNA polymerase sigma-70 region 2" evidence="7">
    <location>
        <begin position="21"/>
        <end position="85"/>
    </location>
</feature>
<dbReference type="InterPro" id="IPR039425">
    <property type="entry name" value="RNA_pol_sigma-70-like"/>
</dbReference>
<evidence type="ECO:0000256" key="5">
    <source>
        <dbReference type="ARBA" id="ARBA00023163"/>
    </source>
</evidence>
<dbReference type="GO" id="GO:0003677">
    <property type="term" value="F:DNA binding"/>
    <property type="evidence" value="ECO:0007669"/>
    <property type="project" value="UniProtKB-KW"/>
</dbReference>